<dbReference type="GO" id="GO:0052873">
    <property type="term" value="F:FMN reductase (NADPH) activity"/>
    <property type="evidence" value="ECO:0007669"/>
    <property type="project" value="UniProtKB-ARBA"/>
</dbReference>
<comment type="cofactor">
    <cofactor evidence="1">
        <name>FMN</name>
        <dbReference type="ChEBI" id="CHEBI:58210"/>
    </cofactor>
</comment>
<keyword evidence="5" id="KW-0547">Nucleotide-binding</keyword>
<dbReference type="PANTHER" id="PTHR43590:SF1">
    <property type="entry name" value="ARSENIC RESISTANCE PROTEIN ARSH (AFU_ORTHOLOGUE AFUA_5G15030)"/>
    <property type="match status" value="1"/>
</dbReference>
<dbReference type="SUPFAM" id="SSF52218">
    <property type="entry name" value="Flavoproteins"/>
    <property type="match status" value="1"/>
</dbReference>
<dbReference type="PANTHER" id="PTHR43590">
    <property type="entry name" value="ARSENIC RESISTANCE PROTEIN ARSH (AFU_ORTHOLOGUE AFUA_5G15030)"/>
    <property type="match status" value="1"/>
</dbReference>
<reference evidence="12 13" key="1">
    <citation type="journal article" date="2012" name="J. Bacteriol.">
        <title>Genome Sequence of Nitratireductor aquibiodomus Strain RA22.</title>
        <authorList>
            <person name="Singh A."/>
            <person name="Jangir P.K."/>
            <person name="Kumari C."/>
            <person name="Sharma R."/>
        </authorList>
    </citation>
    <scope>NUCLEOTIDE SEQUENCE [LARGE SCALE GENOMIC DNA]</scope>
    <source>
        <strain evidence="12 13">RA22</strain>
    </source>
</reference>
<evidence type="ECO:0000256" key="2">
    <source>
        <dbReference type="ARBA" id="ARBA00011881"/>
    </source>
</evidence>
<evidence type="ECO:0000256" key="4">
    <source>
        <dbReference type="ARBA" id="ARBA00022643"/>
    </source>
</evidence>
<keyword evidence="6" id="KW-0521">NADP</keyword>
<evidence type="ECO:0000256" key="7">
    <source>
        <dbReference type="ARBA" id="ARBA00023002"/>
    </source>
</evidence>
<proteinExistence type="inferred from homology"/>
<dbReference type="FunFam" id="3.40.50.360:FF:000027">
    <property type="entry name" value="Arsenical resistance protein ArsH"/>
    <property type="match status" value="1"/>
</dbReference>
<dbReference type="NCBIfam" id="TIGR02690">
    <property type="entry name" value="resist_ArsH"/>
    <property type="match status" value="1"/>
</dbReference>
<accession>I5BVG0</accession>
<evidence type="ECO:0000313" key="13">
    <source>
        <dbReference type="Proteomes" id="UP000004622"/>
    </source>
</evidence>
<sequence>MRLRTLPDSRSLPALDQHYALKRPAEGLPPGPQHPPRILLLYGSLRGRSYSRLVVEEAARLVRFFGGEPRIFDPSDLPFPDQVAGDDHPAVRELRQHAMWSEGQIWCSPERHGQITGLMKAQIDHLPLKMGGMRPTQGRTLAVMQVSGGSQSFNAVNTLRLLGRWMRMFTIPNQSSVAKAFQEFDEAGRMLPSSYYERIVDVVEELIRFTVLLRPHVNLLTDRYSERKQAGSPPRQAATDLSAIAVAPQNDGTRV</sequence>
<evidence type="ECO:0000256" key="9">
    <source>
        <dbReference type="ARBA" id="ARBA00073853"/>
    </source>
</evidence>
<evidence type="ECO:0000256" key="1">
    <source>
        <dbReference type="ARBA" id="ARBA00001917"/>
    </source>
</evidence>
<dbReference type="EMBL" id="AJXZ01000038">
    <property type="protein sequence ID" value="EIM73562.1"/>
    <property type="molecule type" value="Genomic_DNA"/>
</dbReference>
<dbReference type="Pfam" id="PF03358">
    <property type="entry name" value="FMN_red"/>
    <property type="match status" value="1"/>
</dbReference>
<feature type="domain" description="NADPH-dependent FMN reductase-like" evidence="11">
    <location>
        <begin position="36"/>
        <end position="181"/>
    </location>
</feature>
<keyword evidence="3" id="KW-0285">Flavoprotein</keyword>
<evidence type="ECO:0000256" key="8">
    <source>
        <dbReference type="ARBA" id="ARBA00060727"/>
    </source>
</evidence>
<name>I5BVG0_9HYPH</name>
<dbReference type="PATRIC" id="fig|1189611.3.peg.3105"/>
<keyword evidence="7" id="KW-0560">Oxidoreductase</keyword>
<gene>
    <name evidence="12" type="ORF">A33O_15356</name>
</gene>
<evidence type="ECO:0000259" key="11">
    <source>
        <dbReference type="Pfam" id="PF03358"/>
    </source>
</evidence>
<keyword evidence="4" id="KW-0288">FMN</keyword>
<dbReference type="RefSeq" id="WP_007009411.1">
    <property type="nucleotide sequence ID" value="NZ_AJXZ01000038.1"/>
</dbReference>
<dbReference type="Proteomes" id="UP000004622">
    <property type="component" value="Unassembled WGS sequence"/>
</dbReference>
<dbReference type="GO" id="GO:0016655">
    <property type="term" value="F:oxidoreductase activity, acting on NAD(P)H, quinone or similar compound as acceptor"/>
    <property type="evidence" value="ECO:0007669"/>
    <property type="project" value="TreeGrafter"/>
</dbReference>
<dbReference type="AlphaFoldDB" id="I5BVG0"/>
<dbReference type="InterPro" id="IPR005025">
    <property type="entry name" value="FMN_Rdtase-like_dom"/>
</dbReference>
<evidence type="ECO:0000256" key="5">
    <source>
        <dbReference type="ARBA" id="ARBA00022741"/>
    </source>
</evidence>
<evidence type="ECO:0000256" key="6">
    <source>
        <dbReference type="ARBA" id="ARBA00022857"/>
    </source>
</evidence>
<dbReference type="Gene3D" id="3.40.50.360">
    <property type="match status" value="1"/>
</dbReference>
<dbReference type="InterPro" id="IPR029039">
    <property type="entry name" value="Flavoprotein-like_sf"/>
</dbReference>
<dbReference type="GO" id="GO:0000166">
    <property type="term" value="F:nucleotide binding"/>
    <property type="evidence" value="ECO:0007669"/>
    <property type="project" value="UniProtKB-KW"/>
</dbReference>
<organism evidence="12 13">
    <name type="scientific">Nitratireductor aquibiodomus RA22</name>
    <dbReference type="NCBI Taxonomy" id="1189611"/>
    <lineage>
        <taxon>Bacteria</taxon>
        <taxon>Pseudomonadati</taxon>
        <taxon>Pseudomonadota</taxon>
        <taxon>Alphaproteobacteria</taxon>
        <taxon>Hyphomicrobiales</taxon>
        <taxon>Phyllobacteriaceae</taxon>
        <taxon>Nitratireductor</taxon>
    </lineage>
</organism>
<evidence type="ECO:0000313" key="12">
    <source>
        <dbReference type="EMBL" id="EIM73562.1"/>
    </source>
</evidence>
<comment type="similarity">
    <text evidence="8">Belongs to the ArsH family.</text>
</comment>
<protein>
    <recommendedName>
        <fullName evidence="9">NADPH-dependent FMN reductase ArsH</fullName>
    </recommendedName>
    <alternativeName>
        <fullName evidence="10">Arsenical resistance operon protein ArsH</fullName>
    </alternativeName>
</protein>
<evidence type="ECO:0000256" key="3">
    <source>
        <dbReference type="ARBA" id="ARBA00022630"/>
    </source>
</evidence>
<dbReference type="InterPro" id="IPR014063">
    <property type="entry name" value="Arsenate-R_ArsH"/>
</dbReference>
<comment type="subunit">
    <text evidence="2">Homotetramer.</text>
</comment>
<comment type="caution">
    <text evidence="12">The sequence shown here is derived from an EMBL/GenBank/DDBJ whole genome shotgun (WGS) entry which is preliminary data.</text>
</comment>
<evidence type="ECO:0000256" key="10">
    <source>
        <dbReference type="ARBA" id="ARBA00081288"/>
    </source>
</evidence>
<dbReference type="OrthoDB" id="571777at2"/>